<dbReference type="AlphaFoldDB" id="A0A8C4Q543"/>
<dbReference type="PANTHER" id="PTHR46645">
    <property type="entry name" value="GRAM DOMAIN-CONTAINING PROTEIN 2B-RELATED"/>
    <property type="match status" value="1"/>
</dbReference>
<organism evidence="2 3">
    <name type="scientific">Eptatretus burgeri</name>
    <name type="common">Inshore hagfish</name>
    <dbReference type="NCBI Taxonomy" id="7764"/>
    <lineage>
        <taxon>Eukaryota</taxon>
        <taxon>Metazoa</taxon>
        <taxon>Chordata</taxon>
        <taxon>Craniata</taxon>
        <taxon>Vertebrata</taxon>
        <taxon>Cyclostomata</taxon>
        <taxon>Myxini</taxon>
        <taxon>Myxiniformes</taxon>
        <taxon>Myxinidae</taxon>
        <taxon>Eptatretinae</taxon>
        <taxon>Eptatretus</taxon>
    </lineage>
</organism>
<dbReference type="Gene3D" id="2.30.29.30">
    <property type="entry name" value="Pleckstrin-homology domain (PH domain)/Phosphotyrosine-binding domain (PTB)"/>
    <property type="match status" value="1"/>
</dbReference>
<evidence type="ECO:0000313" key="2">
    <source>
        <dbReference type="Ensembl" id="ENSEBUP00000010177.1"/>
    </source>
</evidence>
<feature type="compositionally biased region" description="Polar residues" evidence="1">
    <location>
        <begin position="107"/>
        <end position="116"/>
    </location>
</feature>
<dbReference type="Ensembl" id="ENSEBUT00000010717.1">
    <property type="protein sequence ID" value="ENSEBUP00000010177.1"/>
    <property type="gene ID" value="ENSEBUG00000006536.1"/>
</dbReference>
<feature type="region of interest" description="Disordered" evidence="1">
    <location>
        <begin position="53"/>
        <end position="116"/>
    </location>
</feature>
<dbReference type="InterPro" id="IPR011993">
    <property type="entry name" value="PH-like_dom_sf"/>
</dbReference>
<evidence type="ECO:0000256" key="1">
    <source>
        <dbReference type="SAM" id="MobiDB-lite"/>
    </source>
</evidence>
<keyword evidence="3" id="KW-1185">Reference proteome</keyword>
<reference evidence="2" key="2">
    <citation type="submission" date="2025-09" db="UniProtKB">
        <authorList>
            <consortium name="Ensembl"/>
        </authorList>
    </citation>
    <scope>IDENTIFICATION</scope>
</reference>
<reference evidence="2" key="1">
    <citation type="submission" date="2025-08" db="UniProtKB">
        <authorList>
            <consortium name="Ensembl"/>
        </authorList>
    </citation>
    <scope>IDENTIFICATION</scope>
</reference>
<dbReference type="PANTHER" id="PTHR46645:SF2">
    <property type="entry name" value="GRAM DOMAIN-CONTAINING PROTEIN 2B"/>
    <property type="match status" value="1"/>
</dbReference>
<proteinExistence type="predicted"/>
<protein>
    <submittedName>
        <fullName evidence="2">Uncharacterized protein</fullName>
    </submittedName>
</protein>
<sequence>MVKFVKKEKTAKLLPNAVLIILENMECYTFASFLSRDTALKVLRKVCKNIESEDSQSSAQIPSPLRDPQFAEGLKPKRPTILPLNPMYPNVGLATTDGQLGDRQESETSTSDQGCTTSTIYSDETWRTKRAAKFSTCRSQSRLAEEVPDAAMVTLGKIPLYFYQLLTLTRIPLQCELVSYTCDAIGT</sequence>
<name>A0A8C4Q543_EPTBU</name>
<dbReference type="InterPro" id="IPR052633">
    <property type="entry name" value="GRAM_domain_protein_2B"/>
</dbReference>
<evidence type="ECO:0000313" key="3">
    <source>
        <dbReference type="Proteomes" id="UP000694388"/>
    </source>
</evidence>
<dbReference type="Proteomes" id="UP000694388">
    <property type="component" value="Unplaced"/>
</dbReference>
<dbReference type="GO" id="GO:0005881">
    <property type="term" value="C:cytoplasmic microtubule"/>
    <property type="evidence" value="ECO:0007669"/>
    <property type="project" value="TreeGrafter"/>
</dbReference>
<accession>A0A8C4Q543</accession>